<proteinExistence type="predicted"/>
<dbReference type="RefSeq" id="WP_146320278.1">
    <property type="nucleotide sequence ID" value="NZ_VCQV01000041.1"/>
</dbReference>
<dbReference type="InterPro" id="IPR050438">
    <property type="entry name" value="LMW_PTPase"/>
</dbReference>
<comment type="caution">
    <text evidence="3">The sequence shown here is derived from an EMBL/GenBank/DDBJ whole genome shotgun (WGS) entry which is preliminary data.</text>
</comment>
<gene>
    <name evidence="3" type="ORF">FGL98_21250</name>
</gene>
<dbReference type="EC" id="3.1.3.48" evidence="1"/>
<evidence type="ECO:0000313" key="3">
    <source>
        <dbReference type="EMBL" id="TWP33488.1"/>
    </source>
</evidence>
<organism evidence="3 4">
    <name type="scientific">Leekyejoonella antrihumi</name>
    <dbReference type="NCBI Taxonomy" id="1660198"/>
    <lineage>
        <taxon>Bacteria</taxon>
        <taxon>Bacillati</taxon>
        <taxon>Actinomycetota</taxon>
        <taxon>Actinomycetes</taxon>
        <taxon>Micrococcales</taxon>
        <taxon>Dermacoccaceae</taxon>
        <taxon>Leekyejoonella</taxon>
    </lineage>
</organism>
<name>A0A563DTA9_9MICO</name>
<dbReference type="AlphaFoldDB" id="A0A563DTA9"/>
<evidence type="ECO:0000313" key="4">
    <source>
        <dbReference type="Proteomes" id="UP000320244"/>
    </source>
</evidence>
<evidence type="ECO:0000256" key="1">
    <source>
        <dbReference type="ARBA" id="ARBA00013064"/>
    </source>
</evidence>
<dbReference type="Proteomes" id="UP000320244">
    <property type="component" value="Unassembled WGS sequence"/>
</dbReference>
<reference evidence="3 4" key="2">
    <citation type="submission" date="2019-08" db="EMBL/GenBank/DDBJ databases">
        <title>Jejuicoccus antrihumi gen. nov., sp. nov., a new member of the family Dermacoccaceae isolated from a cave.</title>
        <authorList>
            <person name="Schumann P."/>
            <person name="Kim I.S."/>
        </authorList>
    </citation>
    <scope>NUCLEOTIDE SEQUENCE [LARGE SCALE GENOMIC DNA]</scope>
    <source>
        <strain evidence="3 4">C5-26</strain>
    </source>
</reference>
<protein>
    <recommendedName>
        <fullName evidence="1">protein-tyrosine-phosphatase</fullName>
        <ecNumber evidence="1">3.1.3.48</ecNumber>
    </recommendedName>
</protein>
<accession>A0A563DTA9</accession>
<dbReference type="PANTHER" id="PTHR11717">
    <property type="entry name" value="LOW MOLECULAR WEIGHT PROTEIN TYROSINE PHOSPHATASE"/>
    <property type="match status" value="1"/>
</dbReference>
<feature type="domain" description="Phosphotyrosine protein phosphatase I" evidence="2">
    <location>
        <begin position="3"/>
        <end position="129"/>
    </location>
</feature>
<dbReference type="SMART" id="SM00226">
    <property type="entry name" value="LMWPc"/>
    <property type="match status" value="1"/>
</dbReference>
<dbReference type="Pfam" id="PF01451">
    <property type="entry name" value="LMWPc"/>
    <property type="match status" value="1"/>
</dbReference>
<dbReference type="InterPro" id="IPR036196">
    <property type="entry name" value="Ptyr_pPase_sf"/>
</dbReference>
<dbReference type="InterPro" id="IPR023485">
    <property type="entry name" value="Ptyr_pPase"/>
</dbReference>
<dbReference type="Gene3D" id="3.40.50.2300">
    <property type="match status" value="1"/>
</dbReference>
<dbReference type="OrthoDB" id="9784339at2"/>
<dbReference type="GO" id="GO:0004725">
    <property type="term" value="F:protein tyrosine phosphatase activity"/>
    <property type="evidence" value="ECO:0007669"/>
    <property type="project" value="UniProtKB-EC"/>
</dbReference>
<dbReference type="PANTHER" id="PTHR11717:SF7">
    <property type="entry name" value="LOW MOLECULAR WEIGHT PHOSPHOTYROSINE PROTEIN PHOSPHATASE"/>
    <property type="match status" value="1"/>
</dbReference>
<dbReference type="EMBL" id="VCQV01000041">
    <property type="protein sequence ID" value="TWP33488.1"/>
    <property type="molecule type" value="Genomic_DNA"/>
</dbReference>
<reference evidence="3 4" key="1">
    <citation type="submission" date="2019-05" db="EMBL/GenBank/DDBJ databases">
        <authorList>
            <person name="Lee S.D."/>
        </authorList>
    </citation>
    <scope>NUCLEOTIDE SEQUENCE [LARGE SCALE GENOMIC DNA]</scope>
    <source>
        <strain evidence="3 4">C5-26</strain>
    </source>
</reference>
<keyword evidence="4" id="KW-1185">Reference proteome</keyword>
<dbReference type="SUPFAM" id="SSF52788">
    <property type="entry name" value="Phosphotyrosine protein phosphatases I"/>
    <property type="match status" value="1"/>
</dbReference>
<evidence type="ECO:0000259" key="2">
    <source>
        <dbReference type="SMART" id="SM00226"/>
    </source>
</evidence>
<sequence>MSFTVLFVCAADVCRSPTAAVLLRHAVRDHAFGDIVIASSSAARASKGNQRCALAAKQVGARGADASPMLQGAPHAIQLADIEEANLVLAADRSIAADVLRLAPRQRSRVFTIREGAALAAAVVSELRHHSLRGSARHLARSDDPEASLSWLVDEMDAARGKFAVPAPHRRLGLHVRQDRTKAAGSGSGYDVPDVHQDGRRQHRWMVDLLADATSQLSDAMVQVSGNAHGSAVPADQ</sequence>